<dbReference type="Gene3D" id="3.30.2320.80">
    <property type="match status" value="1"/>
</dbReference>
<dbReference type="PIRSF" id="PIRSF004761">
    <property type="entry name" value="Hydrgn_mat_HypA"/>
    <property type="match status" value="1"/>
</dbReference>
<sequence length="113" mass="12812">MHELSLCLNMIELIEQHARQHKARRVTAVWLEIGALSCIEEHALRFGFDAASRRSVAQGCQLWLDYQPARAWCWDCGTSVQIDEHDAPCPQCGGHALRIESGDSLRIKQLEVE</sequence>
<evidence type="ECO:0000256" key="3">
    <source>
        <dbReference type="ARBA" id="ARBA00022833"/>
    </source>
</evidence>
<dbReference type="EMBL" id="CP012871">
    <property type="protein sequence ID" value="ALR76605.1"/>
    <property type="molecule type" value="Genomic_DNA"/>
</dbReference>
<dbReference type="InterPro" id="IPR000688">
    <property type="entry name" value="HypA/HybF"/>
</dbReference>
<dbReference type="Pfam" id="PF01155">
    <property type="entry name" value="HypA"/>
    <property type="match status" value="1"/>
</dbReference>
<feature type="binding site" evidence="4">
    <location>
        <position position="73"/>
    </location>
    <ligand>
        <name>Zn(2+)</name>
        <dbReference type="ChEBI" id="CHEBI:29105"/>
    </ligand>
</feature>
<dbReference type="OrthoDB" id="288014at2"/>
<accession>A0A806X5F7</accession>
<feature type="binding site" evidence="4">
    <location>
        <position position="89"/>
    </location>
    <ligand>
        <name>Zn(2+)</name>
        <dbReference type="ChEBI" id="CHEBI:29105"/>
    </ligand>
</feature>
<dbReference type="PANTHER" id="PTHR34535">
    <property type="entry name" value="HYDROGENASE MATURATION FACTOR HYPA"/>
    <property type="match status" value="1"/>
</dbReference>
<evidence type="ECO:0000256" key="1">
    <source>
        <dbReference type="ARBA" id="ARBA00022596"/>
    </source>
</evidence>
<comment type="similarity">
    <text evidence="4">Belongs to the HypA/HybF family.</text>
</comment>
<protein>
    <recommendedName>
        <fullName evidence="4">Hydrogenase maturation factor HypA</fullName>
    </recommendedName>
</protein>
<dbReference type="RefSeq" id="WP_062741098.1">
    <property type="nucleotide sequence ID" value="NZ_CP012871.1"/>
</dbReference>
<dbReference type="GO" id="GO:0016530">
    <property type="term" value="F:metallochaperone activity"/>
    <property type="evidence" value="ECO:0007669"/>
    <property type="project" value="UniProtKB-ARBA"/>
</dbReference>
<dbReference type="PANTHER" id="PTHR34535:SF3">
    <property type="entry name" value="HYDROGENASE MATURATION FACTOR HYPA"/>
    <property type="match status" value="1"/>
</dbReference>
<comment type="function">
    <text evidence="4">Involved in the maturation of [NiFe] hydrogenases. Required for nickel insertion into the metal center of the hydrogenase.</text>
</comment>
<feature type="binding site" evidence="4">
    <location>
        <position position="92"/>
    </location>
    <ligand>
        <name>Zn(2+)</name>
        <dbReference type="ChEBI" id="CHEBI:29105"/>
    </ligand>
</feature>
<reference evidence="6" key="1">
    <citation type="submission" date="2015-10" db="EMBL/GenBank/DDBJ databases">
        <title>Complete Genome Sequencing of Klebsiella sp. strain G5.</title>
        <authorList>
            <person name="Chan K.-G."/>
            <person name="Chen J.-W."/>
        </authorList>
    </citation>
    <scope>NUCLEOTIDE SEQUENCE [LARGE SCALE GENOMIC DNA]</scope>
    <source>
        <strain evidence="6">G5</strain>
    </source>
</reference>
<evidence type="ECO:0000313" key="6">
    <source>
        <dbReference type="Proteomes" id="UP000069162"/>
    </source>
</evidence>
<name>A0A806X5F7_9ENTR</name>
<dbReference type="GO" id="GO:0016151">
    <property type="term" value="F:nickel cation binding"/>
    <property type="evidence" value="ECO:0007669"/>
    <property type="project" value="UniProtKB-UniRule"/>
</dbReference>
<feature type="binding site" evidence="4">
    <location>
        <position position="2"/>
    </location>
    <ligand>
        <name>Ni(2+)</name>
        <dbReference type="ChEBI" id="CHEBI:49786"/>
    </ligand>
</feature>
<evidence type="ECO:0000313" key="5">
    <source>
        <dbReference type="EMBL" id="ALR76605.1"/>
    </source>
</evidence>
<evidence type="ECO:0000256" key="4">
    <source>
        <dbReference type="HAMAP-Rule" id="MF_00213"/>
    </source>
</evidence>
<dbReference type="AlphaFoldDB" id="A0A806X5F7"/>
<gene>
    <name evidence="4 5" type="primary">hypA</name>
    <name evidence="5" type="ORF">AO703_09925</name>
</gene>
<dbReference type="KEGG" id="kle:AO703_09925"/>
<feature type="binding site" evidence="4">
    <location>
        <position position="76"/>
    </location>
    <ligand>
        <name>Zn(2+)</name>
        <dbReference type="ChEBI" id="CHEBI:29105"/>
    </ligand>
</feature>
<organism evidence="5 6">
    <name type="scientific">[Enterobacter] lignolyticus</name>
    <dbReference type="NCBI Taxonomy" id="1334193"/>
    <lineage>
        <taxon>Bacteria</taxon>
        <taxon>Pseudomonadati</taxon>
        <taxon>Pseudomonadota</taxon>
        <taxon>Gammaproteobacteria</taxon>
        <taxon>Enterobacterales</taxon>
        <taxon>Enterobacteriaceae</taxon>
        <taxon>Pluralibacter</taxon>
    </lineage>
</organism>
<dbReference type="GO" id="GO:0008270">
    <property type="term" value="F:zinc ion binding"/>
    <property type="evidence" value="ECO:0007669"/>
    <property type="project" value="UniProtKB-UniRule"/>
</dbReference>
<dbReference type="FunFam" id="3.30.2320.80:FF:000001">
    <property type="entry name" value="Hydrogenase maturation factor HypA"/>
    <property type="match status" value="1"/>
</dbReference>
<keyword evidence="2 4" id="KW-0479">Metal-binding</keyword>
<proteinExistence type="inferred from homology"/>
<dbReference type="NCBIfam" id="TIGR00100">
    <property type="entry name" value="hypA"/>
    <property type="match status" value="1"/>
</dbReference>
<dbReference type="GO" id="GO:0051604">
    <property type="term" value="P:protein maturation"/>
    <property type="evidence" value="ECO:0007669"/>
    <property type="project" value="InterPro"/>
</dbReference>
<dbReference type="NCBIfam" id="NF009046">
    <property type="entry name" value="PRK12380.1"/>
    <property type="match status" value="1"/>
</dbReference>
<dbReference type="HAMAP" id="MF_00213">
    <property type="entry name" value="HypA_HybF"/>
    <property type="match status" value="1"/>
</dbReference>
<keyword evidence="3 4" id="KW-0862">Zinc</keyword>
<keyword evidence="1 4" id="KW-0533">Nickel</keyword>
<dbReference type="Proteomes" id="UP000069162">
    <property type="component" value="Chromosome"/>
</dbReference>
<evidence type="ECO:0000256" key="2">
    <source>
        <dbReference type="ARBA" id="ARBA00022723"/>
    </source>
</evidence>
<dbReference type="NCBIfam" id="NF002979">
    <property type="entry name" value="PRK03681.1"/>
    <property type="match status" value="1"/>
</dbReference>